<accession>A0A3Q7ID57</accession>
<evidence type="ECO:0000313" key="1">
    <source>
        <dbReference type="EnsemblPlants" id="Solyc10g011700.3.1"/>
    </source>
</evidence>
<reference evidence="1" key="2">
    <citation type="submission" date="2019-01" db="UniProtKB">
        <authorList>
            <consortium name="EnsemblPlants"/>
        </authorList>
    </citation>
    <scope>IDENTIFICATION</scope>
    <source>
        <strain evidence="1">cv. Heinz 1706</strain>
    </source>
</reference>
<dbReference type="EnsemblPlants" id="Solyc10g011700.3.1">
    <property type="protein sequence ID" value="Solyc10g011700.3.1"/>
    <property type="gene ID" value="Solyc10g011700.3"/>
</dbReference>
<dbReference type="PaxDb" id="4081-Solyc10g011700.2.1"/>
<proteinExistence type="predicted"/>
<name>A0A3Q7ID57_SOLLC</name>
<sequence>MGFRIGDSTNVVIACIVSSYGQMEIEMKKLWPSSLLLLQRNDISKVEKPVREYALHDWICQAEIVSFSQVLVDIIHFFSFGNLSGLSAVPQDKTASHATSYPHVSPHLLLAIFKSNSPCQNLKEYHPRAVQDFLENLILSIPRSSFEWRITEFKTVRETT</sequence>
<organism evidence="1">
    <name type="scientific">Solanum lycopersicum</name>
    <name type="common">Tomato</name>
    <name type="synonym">Lycopersicon esculentum</name>
    <dbReference type="NCBI Taxonomy" id="4081"/>
    <lineage>
        <taxon>Eukaryota</taxon>
        <taxon>Viridiplantae</taxon>
        <taxon>Streptophyta</taxon>
        <taxon>Embryophyta</taxon>
        <taxon>Tracheophyta</taxon>
        <taxon>Spermatophyta</taxon>
        <taxon>Magnoliopsida</taxon>
        <taxon>eudicotyledons</taxon>
        <taxon>Gunneridae</taxon>
        <taxon>Pentapetalae</taxon>
        <taxon>asterids</taxon>
        <taxon>lamiids</taxon>
        <taxon>Solanales</taxon>
        <taxon>Solanaceae</taxon>
        <taxon>Solanoideae</taxon>
        <taxon>Solaneae</taxon>
        <taxon>Solanum</taxon>
        <taxon>Solanum subgen. Lycopersicon</taxon>
    </lineage>
</organism>
<keyword evidence="2" id="KW-1185">Reference proteome</keyword>
<dbReference type="InParanoid" id="A0A3Q7ID57"/>
<dbReference type="Proteomes" id="UP000004994">
    <property type="component" value="Chromosome 10"/>
</dbReference>
<dbReference type="AlphaFoldDB" id="A0A3Q7ID57"/>
<reference evidence="1" key="1">
    <citation type="journal article" date="2012" name="Nature">
        <title>The tomato genome sequence provides insights into fleshy fruit evolution.</title>
        <authorList>
            <consortium name="Tomato Genome Consortium"/>
        </authorList>
    </citation>
    <scope>NUCLEOTIDE SEQUENCE [LARGE SCALE GENOMIC DNA]</scope>
    <source>
        <strain evidence="1">cv. Heinz 1706</strain>
    </source>
</reference>
<dbReference type="Gramene" id="Solyc10g011700.3.1">
    <property type="protein sequence ID" value="Solyc10g011700.3.1"/>
    <property type="gene ID" value="Solyc10g011700.3"/>
</dbReference>
<protein>
    <submittedName>
        <fullName evidence="1">Uncharacterized protein</fullName>
    </submittedName>
</protein>
<evidence type="ECO:0000313" key="2">
    <source>
        <dbReference type="Proteomes" id="UP000004994"/>
    </source>
</evidence>